<dbReference type="Proteomes" id="UP001168537">
    <property type="component" value="Unassembled WGS sequence"/>
</dbReference>
<evidence type="ECO:0000313" key="2">
    <source>
        <dbReference type="Proteomes" id="UP001168537"/>
    </source>
</evidence>
<gene>
    <name evidence="1" type="ORF">QWY29_06880</name>
</gene>
<dbReference type="InterPro" id="IPR021804">
    <property type="entry name" value="DUF3375"/>
</dbReference>
<protein>
    <submittedName>
        <fullName evidence="1">DUF3375 family protein</fullName>
    </submittedName>
</protein>
<sequence length="505" mass="56593">MSNVVAEHGRACDVLARAALRMLDGKWAAFRIAVFRSSFSRERRSVAADLLHQQVDTYMAELVRDGKDVPPSTNGRGLCNQWVDDEWLFRDSTEDGTVFYSLTSGALEALDWVQEMARDRVLVSESRLQTILNEVRRWALEASPDASSRIERLNAEIREREAERDRLAAGGEVATASVDKMLGAYTNLLDLISQLPSDFKRVEEAMLDLHRKFLTDFRNDDRPGLGQMLDDFLARYDRLVMDTPEGRAFDSAFVLLSDEVLLSELQDNLRVILEHPAAEVLDNTDVREIRGAEPALRQGTADVLAQLRRVNETFGEQIVNRNVLEERELDRVLRGIERELADWMEHTGPRTTVPLGLLPPTLKVGHLRERTWDLSTVAPPPPLSREPQEPVTPPTAEELRAMGGPALDDLRAAVVDAFLLGDMDTVGELFNTLPDELRRPVEILGLLHVVSRTGAFDPFAEAEVFEAIRPNGERRNFLVPAATLTPDQAAALDDDTRTLEGTDDE</sequence>
<reference evidence="1" key="1">
    <citation type="submission" date="2023-06" db="EMBL/GenBank/DDBJ databases">
        <title>Draft genome sequence of Nocardioides sp. SOB72.</title>
        <authorList>
            <person name="Zhang G."/>
        </authorList>
    </citation>
    <scope>NUCLEOTIDE SEQUENCE</scope>
    <source>
        <strain evidence="1">SOB72</strain>
    </source>
</reference>
<dbReference type="EMBL" id="JAUHJR010000002">
    <property type="protein sequence ID" value="MDN4161077.1"/>
    <property type="molecule type" value="Genomic_DNA"/>
</dbReference>
<keyword evidence="2" id="KW-1185">Reference proteome</keyword>
<proteinExistence type="predicted"/>
<name>A0ABT8ESF0_9ACTN</name>
<comment type="caution">
    <text evidence="1">The sequence shown here is derived from an EMBL/GenBank/DDBJ whole genome shotgun (WGS) entry which is preliminary data.</text>
</comment>
<accession>A0ABT8ESF0</accession>
<dbReference type="Pfam" id="PF11855">
    <property type="entry name" value="DUF3375"/>
    <property type="match status" value="1"/>
</dbReference>
<organism evidence="1 2">
    <name type="scientific">Nocardioides abyssi</name>
    <dbReference type="NCBI Taxonomy" id="3058370"/>
    <lineage>
        <taxon>Bacteria</taxon>
        <taxon>Bacillati</taxon>
        <taxon>Actinomycetota</taxon>
        <taxon>Actinomycetes</taxon>
        <taxon>Propionibacteriales</taxon>
        <taxon>Nocardioidaceae</taxon>
        <taxon>Nocardioides</taxon>
    </lineage>
</organism>
<evidence type="ECO:0000313" key="1">
    <source>
        <dbReference type="EMBL" id="MDN4161077.1"/>
    </source>
</evidence>
<dbReference type="RefSeq" id="WP_300959958.1">
    <property type="nucleotide sequence ID" value="NZ_JAUHJR010000002.1"/>
</dbReference>